<evidence type="ECO:0000256" key="1">
    <source>
        <dbReference type="ARBA" id="ARBA00004123"/>
    </source>
</evidence>
<keyword evidence="8" id="KW-1185">Reference proteome</keyword>
<keyword evidence="4" id="KW-0539">Nucleus</keyword>
<name>A0A830H9U9_9CHLO</name>
<feature type="signal peptide" evidence="6">
    <location>
        <begin position="1"/>
        <end position="25"/>
    </location>
</feature>
<evidence type="ECO:0000256" key="3">
    <source>
        <dbReference type="ARBA" id="ARBA00022490"/>
    </source>
</evidence>
<protein>
    <recommendedName>
        <fullName evidence="5">CDAN1-interacting nuclease 1</fullName>
    </recommendedName>
</protein>
<dbReference type="PANTHER" id="PTHR31661">
    <property type="entry name" value="SIMILAR TO CDNA SEQUENCE BC052040"/>
    <property type="match status" value="1"/>
</dbReference>
<dbReference type="GO" id="GO:0005634">
    <property type="term" value="C:nucleus"/>
    <property type="evidence" value="ECO:0007669"/>
    <property type="project" value="UniProtKB-SubCell"/>
</dbReference>
<feature type="chain" id="PRO_5032469437" description="CDAN1-interacting nuclease 1" evidence="6">
    <location>
        <begin position="26"/>
        <end position="346"/>
    </location>
</feature>
<keyword evidence="3" id="KW-0963">Cytoplasm</keyword>
<evidence type="ECO:0000256" key="2">
    <source>
        <dbReference type="ARBA" id="ARBA00004496"/>
    </source>
</evidence>
<dbReference type="InterPro" id="IPR029404">
    <property type="entry name" value="CDIN1"/>
</dbReference>
<dbReference type="Proteomes" id="UP000660262">
    <property type="component" value="Unassembled WGS sequence"/>
</dbReference>
<dbReference type="EMBL" id="BNJQ01000003">
    <property type="protein sequence ID" value="GHP02371.1"/>
    <property type="molecule type" value="Genomic_DNA"/>
</dbReference>
<keyword evidence="6" id="KW-0732">Signal</keyword>
<sequence>MLTASSRASPRALALVGGVLPSVHARLLTLLASVPADEAFPDYAQLAFLARNHDHHQQQENLSSHALLTAEMAMAIHANETTARVKRTHREHYERRAQDLRRFIEDGVSLRELSREHNVPPCVLARLLLEAIGLRKDDVKAVLRDVCTELPRRAAQLPHAPHPEALERLALDIQGAVDHGGHGSPGADVARRAVGLAHEALLYERLRLLGVAFETEDDLRLREEEKTPDAKLATPLLLRWRDSRGRTVERFVHWVDSKASFCDHDSFQSACITQFDTYARRFGPGLAVHWFGYVSGVVEHHAAAGEHDTRRAASSVLVSDDFPPKGVELVQLEVDVQAHMRQCSKT</sequence>
<dbReference type="Pfam" id="PF14811">
    <property type="entry name" value="TPD"/>
    <property type="match status" value="1"/>
</dbReference>
<comment type="subcellular location">
    <subcellularLocation>
        <location evidence="2">Cytoplasm</location>
    </subcellularLocation>
    <subcellularLocation>
        <location evidence="1">Nucleus</location>
    </subcellularLocation>
</comment>
<proteinExistence type="predicted"/>
<organism evidence="7 8">
    <name type="scientific">Pycnococcus provasolii</name>
    <dbReference type="NCBI Taxonomy" id="41880"/>
    <lineage>
        <taxon>Eukaryota</taxon>
        <taxon>Viridiplantae</taxon>
        <taxon>Chlorophyta</taxon>
        <taxon>Pseudoscourfieldiophyceae</taxon>
        <taxon>Pseudoscourfieldiales</taxon>
        <taxon>Pycnococcaceae</taxon>
        <taxon>Pycnococcus</taxon>
    </lineage>
</organism>
<evidence type="ECO:0000256" key="4">
    <source>
        <dbReference type="ARBA" id="ARBA00023242"/>
    </source>
</evidence>
<evidence type="ECO:0000256" key="6">
    <source>
        <dbReference type="SAM" id="SignalP"/>
    </source>
</evidence>
<accession>A0A830H9U9</accession>
<gene>
    <name evidence="7" type="ORF">PPROV_000112800</name>
</gene>
<evidence type="ECO:0000313" key="7">
    <source>
        <dbReference type="EMBL" id="GHP02371.1"/>
    </source>
</evidence>
<dbReference type="PANTHER" id="PTHR31661:SF1">
    <property type="entry name" value="CDAN1-INTERACTING NUCLEASE 1"/>
    <property type="match status" value="1"/>
</dbReference>
<reference evidence="7" key="1">
    <citation type="submission" date="2020-10" db="EMBL/GenBank/DDBJ databases">
        <title>Unveiling of a novel bifunctional photoreceptor, Dualchrome1, isolated from a cosmopolitan green alga.</title>
        <authorList>
            <person name="Suzuki S."/>
            <person name="Kawachi M."/>
        </authorList>
    </citation>
    <scope>NUCLEOTIDE SEQUENCE</scope>
    <source>
        <strain evidence="7">NIES 2893</strain>
    </source>
</reference>
<dbReference type="GO" id="GO:0005737">
    <property type="term" value="C:cytoplasm"/>
    <property type="evidence" value="ECO:0007669"/>
    <property type="project" value="UniProtKB-SubCell"/>
</dbReference>
<evidence type="ECO:0000313" key="8">
    <source>
        <dbReference type="Proteomes" id="UP000660262"/>
    </source>
</evidence>
<dbReference type="AlphaFoldDB" id="A0A830H9U9"/>
<comment type="caution">
    <text evidence="7">The sequence shown here is derived from an EMBL/GenBank/DDBJ whole genome shotgun (WGS) entry which is preliminary data.</text>
</comment>
<evidence type="ECO:0000256" key="5">
    <source>
        <dbReference type="ARBA" id="ARBA00023480"/>
    </source>
</evidence>
<dbReference type="OrthoDB" id="1272at2759"/>